<organism evidence="2 3">
    <name type="scientific">Agrocybe chaxingu</name>
    <dbReference type="NCBI Taxonomy" id="84603"/>
    <lineage>
        <taxon>Eukaryota</taxon>
        <taxon>Fungi</taxon>
        <taxon>Dikarya</taxon>
        <taxon>Basidiomycota</taxon>
        <taxon>Agaricomycotina</taxon>
        <taxon>Agaricomycetes</taxon>
        <taxon>Agaricomycetidae</taxon>
        <taxon>Agaricales</taxon>
        <taxon>Agaricineae</taxon>
        <taxon>Strophariaceae</taxon>
        <taxon>Agrocybe</taxon>
    </lineage>
</organism>
<evidence type="ECO:0000313" key="2">
    <source>
        <dbReference type="EMBL" id="KAJ3501823.1"/>
    </source>
</evidence>
<name>A0A9W8JT90_9AGAR</name>
<proteinExistence type="predicted"/>
<feature type="region of interest" description="Disordered" evidence="1">
    <location>
        <begin position="1"/>
        <end position="26"/>
    </location>
</feature>
<gene>
    <name evidence="2" type="ORF">NLJ89_g9167</name>
</gene>
<reference evidence="2" key="1">
    <citation type="submission" date="2022-07" db="EMBL/GenBank/DDBJ databases">
        <title>Genome Sequence of Agrocybe chaxingu.</title>
        <authorList>
            <person name="Buettner E."/>
        </authorList>
    </citation>
    <scope>NUCLEOTIDE SEQUENCE</scope>
    <source>
        <strain evidence="2">MP-N11</strain>
    </source>
</reference>
<dbReference type="Proteomes" id="UP001148786">
    <property type="component" value="Unassembled WGS sequence"/>
</dbReference>
<evidence type="ECO:0000313" key="3">
    <source>
        <dbReference type="Proteomes" id="UP001148786"/>
    </source>
</evidence>
<keyword evidence="3" id="KW-1185">Reference proteome</keyword>
<protein>
    <submittedName>
        <fullName evidence="2">Uncharacterized protein</fullName>
    </submittedName>
</protein>
<comment type="caution">
    <text evidence="2">The sequence shown here is derived from an EMBL/GenBank/DDBJ whole genome shotgun (WGS) entry which is preliminary data.</text>
</comment>
<accession>A0A9W8JT90</accession>
<dbReference type="AlphaFoldDB" id="A0A9W8JT90"/>
<evidence type="ECO:0000256" key="1">
    <source>
        <dbReference type="SAM" id="MobiDB-lite"/>
    </source>
</evidence>
<dbReference type="EMBL" id="JANKHO010001374">
    <property type="protein sequence ID" value="KAJ3501823.1"/>
    <property type="molecule type" value="Genomic_DNA"/>
</dbReference>
<sequence length="184" mass="20668">MNTHARDILHDTYMTPTSTEREGTTPVEVGQKGHIWDGGMPLCTSHPWRMFIVVPDDDRDLPLYQSTAAWHGQLLTPTLLLLHRVFHIQSRGCRRGDSPESMGRDVRLKRKARIRNIVYYLNVDGAREQRRVAGVWRGRDALAVSSGSRDWGLVILHMALNSGGASYSGLSTSSSPSYKTSFDF</sequence>
<feature type="compositionally biased region" description="Basic and acidic residues" evidence="1">
    <location>
        <begin position="1"/>
        <end position="10"/>
    </location>
</feature>